<dbReference type="Gene3D" id="3.40.50.300">
    <property type="entry name" value="P-loop containing nucleotide triphosphate hydrolases"/>
    <property type="match status" value="1"/>
</dbReference>
<dbReference type="EC" id="1.1.1.44" evidence="17"/>
<evidence type="ECO:0000256" key="17">
    <source>
        <dbReference type="RuleBase" id="RU000485"/>
    </source>
</evidence>
<dbReference type="InterPro" id="IPR036291">
    <property type="entry name" value="NAD(P)-bd_dom_sf"/>
</dbReference>
<organism evidence="19 20">
    <name type="scientific">Robertkochia marina</name>
    <dbReference type="NCBI Taxonomy" id="1227945"/>
    <lineage>
        <taxon>Bacteria</taxon>
        <taxon>Pseudomonadati</taxon>
        <taxon>Bacteroidota</taxon>
        <taxon>Flavobacteriia</taxon>
        <taxon>Flavobacteriales</taxon>
        <taxon>Flavobacteriaceae</taxon>
        <taxon>Robertkochia</taxon>
    </lineage>
</organism>
<dbReference type="InterPro" id="IPR031322">
    <property type="entry name" value="Shikimate/glucono_kinase"/>
</dbReference>
<evidence type="ECO:0000313" key="19">
    <source>
        <dbReference type="EMBL" id="THD67790.1"/>
    </source>
</evidence>
<dbReference type="Proteomes" id="UP000305939">
    <property type="component" value="Unassembled WGS sequence"/>
</dbReference>
<dbReference type="EMBL" id="SSMC01000002">
    <property type="protein sequence ID" value="THD67790.1"/>
    <property type="molecule type" value="Genomic_DNA"/>
</dbReference>
<keyword evidence="14 17" id="KW-0570">Pentose shunt</keyword>
<evidence type="ECO:0000256" key="4">
    <source>
        <dbReference type="ARBA" id="ARBA00008419"/>
    </source>
</evidence>
<comment type="function">
    <text evidence="1">Catalyzes the oxidative decarboxylation of 6-phosphogluconate to ribulose 5-phosphate and CO(2), with concomitant reduction of NADP to NADPH.</text>
</comment>
<dbReference type="GO" id="GO:0019521">
    <property type="term" value="P:D-gluconate metabolic process"/>
    <property type="evidence" value="ECO:0007669"/>
    <property type="project" value="UniProtKB-KW"/>
</dbReference>
<keyword evidence="10" id="KW-0418">Kinase</keyword>
<evidence type="ECO:0000256" key="6">
    <source>
        <dbReference type="ARBA" id="ARBA00011738"/>
    </source>
</evidence>
<dbReference type="GO" id="GO:0006098">
    <property type="term" value="P:pentose-phosphate shunt"/>
    <property type="evidence" value="ECO:0007669"/>
    <property type="project" value="UniProtKB-UniPathway"/>
</dbReference>
<keyword evidence="12 17" id="KW-0560">Oxidoreductase</keyword>
<dbReference type="Gene3D" id="1.10.1040.10">
    <property type="entry name" value="N-(1-d-carboxylethyl)-l-norvaline Dehydrogenase, domain 2"/>
    <property type="match status" value="1"/>
</dbReference>
<comment type="caution">
    <text evidence="19">The sequence shown here is derived from an EMBL/GenBank/DDBJ whole genome shotgun (WGS) entry which is preliminary data.</text>
</comment>
<comment type="subunit">
    <text evidence="6">Homodimer.</text>
</comment>
<proteinExistence type="inferred from homology"/>
<evidence type="ECO:0000256" key="5">
    <source>
        <dbReference type="ARBA" id="ARBA00008420"/>
    </source>
</evidence>
<dbReference type="InterPro" id="IPR006115">
    <property type="entry name" value="6PGDH_NADP-bd"/>
</dbReference>
<dbReference type="Pfam" id="PF00393">
    <property type="entry name" value="6PGD"/>
    <property type="match status" value="1"/>
</dbReference>
<evidence type="ECO:0000256" key="13">
    <source>
        <dbReference type="ARBA" id="ARBA00023064"/>
    </source>
</evidence>
<keyword evidence="9" id="KW-0547">Nucleotide-binding</keyword>
<dbReference type="GO" id="GO:0050661">
    <property type="term" value="F:NADP binding"/>
    <property type="evidence" value="ECO:0007669"/>
    <property type="project" value="InterPro"/>
</dbReference>
<evidence type="ECO:0000256" key="1">
    <source>
        <dbReference type="ARBA" id="ARBA00002526"/>
    </source>
</evidence>
<dbReference type="PANTHER" id="PTHR11811">
    <property type="entry name" value="6-PHOSPHOGLUCONATE DEHYDROGENASE"/>
    <property type="match status" value="1"/>
</dbReference>
<accession>A0A4S3M048</accession>
<evidence type="ECO:0000313" key="20">
    <source>
        <dbReference type="Proteomes" id="UP000305939"/>
    </source>
</evidence>
<dbReference type="InterPro" id="IPR006184">
    <property type="entry name" value="6PGdom_BS"/>
</dbReference>
<dbReference type="Gene3D" id="1.20.5.320">
    <property type="entry name" value="6-Phosphogluconate Dehydrogenase, domain 3"/>
    <property type="match status" value="1"/>
</dbReference>
<name>A0A4S3M048_9FLAO</name>
<dbReference type="InterPro" id="IPR008927">
    <property type="entry name" value="6-PGluconate_DH-like_C_sf"/>
</dbReference>
<dbReference type="UniPathway" id="UPA00115">
    <property type="reaction ID" value="UER00410"/>
</dbReference>
<dbReference type="NCBIfam" id="NF006765">
    <property type="entry name" value="PRK09287.1"/>
    <property type="match status" value="1"/>
</dbReference>
<sequence length="738" mass="82172">MRLCGYAVMRLCGYAKLNSGILGVENLGFLPTYLPAYLTTRIALPSAGSPVCRQAGSLNRSARPFLRSALRLPVYLFTHIPQSLYPSILIALHHFFLSLKTNYYQMNTLRPLALVVMGVSGSGKSTIGKLLSSKTDIPFIEGDHYHPEENIQKMTKGVALTDEDRIPWLRQLARVIHDHLEKGSSCILSCSALKADYRRILETDHNAQVKFIYLHGTPEMIVKRMADRQSHFMPLELLTSQFETLEYPVEASRYDTVDTPEHIANTIIHDLSQKTEFGVAGMGVMGSSISRNLASKDFRMALYNREVKGKEEQVAEQLKQAYGELTEAMAFNNLSDFVASLQSPRKILLMVPSGDAVDQLINDLLPLLSKGDVIIDGGNSHYKESSRRLNELRKKGIFFLGCGISGGEKGALEGPSLMPGGSSEGWVISRPFLMVLAARDKNNHPCCSFTGGMGSGHFIKMIHNGIEYAEMQLLAELYHLHKRSGQSAKEISKAFSSYNSGELNSYLLTITCSILSYQDNEGLLLETILDKAGNKGTGSWATISAAELGLPATMIASALFARYLSYFKDKRTAYDREYKFPKPTVNLEPNSIKNAYALARIINHIQGFEILQSYLKNVDHGCELSEVARLWTNGCIIRSELMNSLVEQLKTSSDLLLITQIKEQVQAWKPALESLIIEAIHAGIAVPSFTAALNYLNGITEKKGPANLIQAQRDFFGAHKYQKENDRTEKYYHTNWES</sequence>
<dbReference type="Pfam" id="PF01202">
    <property type="entry name" value="SKI"/>
    <property type="match status" value="1"/>
</dbReference>
<evidence type="ECO:0000256" key="9">
    <source>
        <dbReference type="ARBA" id="ARBA00022741"/>
    </source>
</evidence>
<protein>
    <recommendedName>
        <fullName evidence="7 17">6-phosphogluconate dehydrogenase, decarboxylating</fullName>
        <ecNumber evidence="17">1.1.1.44</ecNumber>
    </recommendedName>
</protein>
<dbReference type="SUPFAM" id="SSF51735">
    <property type="entry name" value="NAD(P)-binding Rossmann-fold domains"/>
    <property type="match status" value="1"/>
</dbReference>
<evidence type="ECO:0000256" key="14">
    <source>
        <dbReference type="ARBA" id="ARBA00023126"/>
    </source>
</evidence>
<dbReference type="NCBIfam" id="TIGR00873">
    <property type="entry name" value="gnd"/>
    <property type="match status" value="1"/>
</dbReference>
<dbReference type="AlphaFoldDB" id="A0A4S3M048"/>
<comment type="pathway">
    <text evidence="2">Carbohydrate acid metabolism.</text>
</comment>
<dbReference type="Pfam" id="PF03446">
    <property type="entry name" value="NAD_binding_2"/>
    <property type="match status" value="1"/>
</dbReference>
<dbReference type="SUPFAM" id="SSF52540">
    <property type="entry name" value="P-loop containing nucleoside triphosphate hydrolases"/>
    <property type="match status" value="1"/>
</dbReference>
<evidence type="ECO:0000256" key="7">
    <source>
        <dbReference type="ARBA" id="ARBA00018193"/>
    </source>
</evidence>
<keyword evidence="8" id="KW-0808">Transferase</keyword>
<dbReference type="InterPro" id="IPR006113">
    <property type="entry name" value="6PGDH_Gnd/GntZ"/>
</dbReference>
<keyword evidence="17" id="KW-0521">NADP</keyword>
<dbReference type="PROSITE" id="PS00461">
    <property type="entry name" value="6PGD"/>
    <property type="match status" value="1"/>
</dbReference>
<comment type="similarity">
    <text evidence="4 17">Belongs to the 6-phosphogluconate dehydrogenase family.</text>
</comment>
<dbReference type="SMART" id="SM01350">
    <property type="entry name" value="6PGD"/>
    <property type="match status" value="1"/>
</dbReference>
<evidence type="ECO:0000256" key="16">
    <source>
        <dbReference type="ARBA" id="ARBA00048640"/>
    </source>
</evidence>
<evidence type="ECO:0000256" key="10">
    <source>
        <dbReference type="ARBA" id="ARBA00022777"/>
    </source>
</evidence>
<reference evidence="19 20" key="1">
    <citation type="submission" date="2019-04" db="EMBL/GenBank/DDBJ databases">
        <title>Draft genome sequence of Robertkochia marina CC-AMO-30D.</title>
        <authorList>
            <person name="Hameed A."/>
            <person name="Lin S.-Y."/>
            <person name="Shahina M."/>
            <person name="Lai W.-A."/>
            <person name="Young C.-C."/>
        </authorList>
    </citation>
    <scope>NUCLEOTIDE SEQUENCE [LARGE SCALE GENOMIC DNA]</scope>
    <source>
        <strain evidence="19 20">CC-AMO-30D</strain>
    </source>
</reference>
<feature type="domain" description="6-phosphogluconate dehydrogenase C-terminal" evidence="18">
    <location>
        <begin position="456"/>
        <end position="737"/>
    </location>
</feature>
<dbReference type="GO" id="GO:0004616">
    <property type="term" value="F:phosphogluconate dehydrogenase (decarboxylating) activity"/>
    <property type="evidence" value="ECO:0007669"/>
    <property type="project" value="UniProtKB-EC"/>
</dbReference>
<dbReference type="GO" id="GO:0005524">
    <property type="term" value="F:ATP binding"/>
    <property type="evidence" value="ECO:0007669"/>
    <property type="project" value="UniProtKB-KW"/>
</dbReference>
<dbReference type="NCBIfam" id="TIGR01313">
    <property type="entry name" value="therm_gnt_kin"/>
    <property type="match status" value="1"/>
</dbReference>
<evidence type="ECO:0000256" key="2">
    <source>
        <dbReference type="ARBA" id="ARBA00004761"/>
    </source>
</evidence>
<dbReference type="OrthoDB" id="9804542at2"/>
<evidence type="ECO:0000256" key="11">
    <source>
        <dbReference type="ARBA" id="ARBA00022840"/>
    </source>
</evidence>
<comment type="catalytic activity">
    <reaction evidence="15">
        <text>D-gluconate + ATP = 6-phospho-D-gluconate + ADP + H(+)</text>
        <dbReference type="Rhea" id="RHEA:19433"/>
        <dbReference type="ChEBI" id="CHEBI:15378"/>
        <dbReference type="ChEBI" id="CHEBI:18391"/>
        <dbReference type="ChEBI" id="CHEBI:30616"/>
        <dbReference type="ChEBI" id="CHEBI:58759"/>
        <dbReference type="ChEBI" id="CHEBI:456216"/>
        <dbReference type="EC" id="2.7.1.12"/>
    </reaction>
</comment>
<comment type="catalytic activity">
    <reaction evidence="16 17">
        <text>6-phospho-D-gluconate + NADP(+) = D-ribulose 5-phosphate + CO2 + NADPH</text>
        <dbReference type="Rhea" id="RHEA:10116"/>
        <dbReference type="ChEBI" id="CHEBI:16526"/>
        <dbReference type="ChEBI" id="CHEBI:57783"/>
        <dbReference type="ChEBI" id="CHEBI:58121"/>
        <dbReference type="ChEBI" id="CHEBI:58349"/>
        <dbReference type="ChEBI" id="CHEBI:58759"/>
        <dbReference type="EC" id="1.1.1.44"/>
    </reaction>
</comment>
<evidence type="ECO:0000256" key="12">
    <source>
        <dbReference type="ARBA" id="ARBA00023002"/>
    </source>
</evidence>
<gene>
    <name evidence="19" type="primary">gndA</name>
    <name evidence="19" type="ORF">E7Z59_09065</name>
</gene>
<dbReference type="PRINTS" id="PR00076">
    <property type="entry name" value="6PGDHDRGNASE"/>
</dbReference>
<dbReference type="InterPro" id="IPR006001">
    <property type="entry name" value="Therm_gnt_kin"/>
</dbReference>
<keyword evidence="11" id="KW-0067">ATP-binding</keyword>
<keyword evidence="13 17" id="KW-0311">Gluconate utilization</keyword>
<keyword evidence="20" id="KW-1185">Reference proteome</keyword>
<dbReference type="InterPro" id="IPR013328">
    <property type="entry name" value="6PGD_dom2"/>
</dbReference>
<evidence type="ECO:0000256" key="15">
    <source>
        <dbReference type="ARBA" id="ARBA00048090"/>
    </source>
</evidence>
<dbReference type="Gene3D" id="3.40.50.720">
    <property type="entry name" value="NAD(P)-binding Rossmann-like Domain"/>
    <property type="match status" value="1"/>
</dbReference>
<dbReference type="SUPFAM" id="SSF48179">
    <property type="entry name" value="6-phosphogluconate dehydrogenase C-terminal domain-like"/>
    <property type="match status" value="1"/>
</dbReference>
<evidence type="ECO:0000256" key="8">
    <source>
        <dbReference type="ARBA" id="ARBA00022679"/>
    </source>
</evidence>
<evidence type="ECO:0000259" key="18">
    <source>
        <dbReference type="SMART" id="SM01350"/>
    </source>
</evidence>
<comment type="pathway">
    <text evidence="3 17">Carbohydrate degradation; pentose phosphate pathway; D-ribulose 5-phosphate from D-glucose 6-phosphate (oxidative stage): step 3/3.</text>
</comment>
<dbReference type="InterPro" id="IPR006183">
    <property type="entry name" value="Pgluconate_DH"/>
</dbReference>
<evidence type="ECO:0000256" key="3">
    <source>
        <dbReference type="ARBA" id="ARBA00004874"/>
    </source>
</evidence>
<dbReference type="CDD" id="cd02021">
    <property type="entry name" value="GntK"/>
    <property type="match status" value="1"/>
</dbReference>
<dbReference type="InterPro" id="IPR027417">
    <property type="entry name" value="P-loop_NTPase"/>
</dbReference>
<dbReference type="InterPro" id="IPR006114">
    <property type="entry name" value="6PGDH_C"/>
</dbReference>
<comment type="similarity">
    <text evidence="5">Belongs to the gluconokinase GntK/GntV family.</text>
</comment>
<dbReference type="FunFam" id="3.40.50.300:FF:000522">
    <property type="entry name" value="Gluconokinase"/>
    <property type="match status" value="1"/>
</dbReference>
<dbReference type="GO" id="GO:0046316">
    <property type="term" value="F:gluconokinase activity"/>
    <property type="evidence" value="ECO:0007669"/>
    <property type="project" value="UniProtKB-EC"/>
</dbReference>